<dbReference type="GO" id="GO:0006506">
    <property type="term" value="P:GPI anchor biosynthetic process"/>
    <property type="evidence" value="ECO:0007669"/>
    <property type="project" value="TreeGrafter"/>
</dbReference>
<proteinExistence type="predicted"/>
<dbReference type="EMBL" id="AP022853">
    <property type="protein sequence ID" value="BCB25725.1"/>
    <property type="molecule type" value="Genomic_DNA"/>
</dbReference>
<name>A0A6F8VAE2_9PROT</name>
<keyword evidence="3" id="KW-1185">Reference proteome</keyword>
<protein>
    <submittedName>
        <fullName evidence="2">EEP domain-containing protein</fullName>
    </submittedName>
</protein>
<dbReference type="RefSeq" id="WP_173060202.1">
    <property type="nucleotide sequence ID" value="NZ_AP022853.1"/>
</dbReference>
<dbReference type="InterPro" id="IPR005135">
    <property type="entry name" value="Endo/exonuclease/phosphatase"/>
</dbReference>
<evidence type="ECO:0000313" key="2">
    <source>
        <dbReference type="EMBL" id="BCB25725.1"/>
    </source>
</evidence>
<gene>
    <name evidence="2" type="ORF">SKTS_06110</name>
</gene>
<dbReference type="PANTHER" id="PTHR14859:SF1">
    <property type="entry name" value="PGAP2-INTERACTING PROTEIN"/>
    <property type="match status" value="1"/>
</dbReference>
<evidence type="ECO:0000259" key="1">
    <source>
        <dbReference type="Pfam" id="PF03372"/>
    </source>
</evidence>
<dbReference type="AlphaFoldDB" id="A0A6F8VAE2"/>
<dbReference type="Gene3D" id="3.60.10.10">
    <property type="entry name" value="Endonuclease/exonuclease/phosphatase"/>
    <property type="match status" value="1"/>
</dbReference>
<dbReference type="InterPro" id="IPR051916">
    <property type="entry name" value="GPI-anchor_lipid_remodeler"/>
</dbReference>
<dbReference type="PANTHER" id="PTHR14859">
    <property type="entry name" value="CALCOFLUOR WHITE HYPERSENSITIVE PROTEIN PRECURSOR"/>
    <property type="match status" value="1"/>
</dbReference>
<feature type="domain" description="Endonuclease/exonuclease/phosphatase" evidence="1">
    <location>
        <begin position="21"/>
        <end position="253"/>
    </location>
</feature>
<dbReference type="InterPro" id="IPR036691">
    <property type="entry name" value="Endo/exonu/phosph_ase_sf"/>
</dbReference>
<dbReference type="GO" id="GO:0016020">
    <property type="term" value="C:membrane"/>
    <property type="evidence" value="ECO:0007669"/>
    <property type="project" value="GOC"/>
</dbReference>
<dbReference type="SUPFAM" id="SSF56219">
    <property type="entry name" value="DNase I-like"/>
    <property type="match status" value="1"/>
</dbReference>
<sequence length="263" mass="30523">MAPKEALQGTEASVVNSLHIATYNIHKGFSQFNQRLVLHELRDQLRAMQPDVVFLQEVQGVHLLHAEQHDGWPEESQYEFLAESIWPEFAYGKNAVYPEGHHGNAILSRYPITRWENVDISAHPSEQRGLLHSEIQVPGWDRKLHCICVHLGLFARWRRKQMHALREHIERLVPPDEPLIIAGDFNDWRFEACRFMVREMHLKEAFEQVHGMPARSYPSRLPVLHLDRIYVRGLRVKSAQVHSGHPWSRISDHAPLSAVFSRA</sequence>
<evidence type="ECO:0000313" key="3">
    <source>
        <dbReference type="Proteomes" id="UP000502260"/>
    </source>
</evidence>
<accession>A0A6F8VAE2</accession>
<dbReference type="GO" id="GO:0003824">
    <property type="term" value="F:catalytic activity"/>
    <property type="evidence" value="ECO:0007669"/>
    <property type="project" value="InterPro"/>
</dbReference>
<dbReference type="Pfam" id="PF03372">
    <property type="entry name" value="Exo_endo_phos"/>
    <property type="match status" value="1"/>
</dbReference>
<dbReference type="KEGG" id="slac:SKTS_06110"/>
<dbReference type="Proteomes" id="UP000502260">
    <property type="component" value="Chromosome"/>
</dbReference>
<organism evidence="2 3">
    <name type="scientific">Sulfurimicrobium lacus</name>
    <dbReference type="NCBI Taxonomy" id="2715678"/>
    <lineage>
        <taxon>Bacteria</taxon>
        <taxon>Pseudomonadati</taxon>
        <taxon>Pseudomonadota</taxon>
        <taxon>Betaproteobacteria</taxon>
        <taxon>Nitrosomonadales</taxon>
        <taxon>Sulfuricellaceae</taxon>
        <taxon>Sulfurimicrobium</taxon>
    </lineage>
</organism>
<reference evidence="3" key="1">
    <citation type="submission" date="2020-03" db="EMBL/GenBank/DDBJ databases">
        <title>Complete genome sequence of sulfur-oxidizing bacterium skT11.</title>
        <authorList>
            <person name="Kanda M."/>
            <person name="Kojima H."/>
            <person name="Fukui M."/>
        </authorList>
    </citation>
    <scope>NUCLEOTIDE SEQUENCE [LARGE SCALE GENOMIC DNA]</scope>
    <source>
        <strain evidence="3">skT11</strain>
    </source>
</reference>